<gene>
    <name evidence="2" type="ORF">POM88_039520</name>
</gene>
<dbReference type="GO" id="GO:0035194">
    <property type="term" value="P:regulatory ncRNA-mediated post-transcriptional gene silencing"/>
    <property type="evidence" value="ECO:0007669"/>
    <property type="project" value="TreeGrafter"/>
</dbReference>
<protein>
    <recommendedName>
        <fullName evidence="1">PB1 domain-containing protein</fullName>
    </recommendedName>
</protein>
<sequence length="358" mass="41406">MQNMNEVTVKAVYRGVILRFELPLSSGMRELEGNLIERLHLEREKFSIKYQDEEGDWVLIACEKIIPCIYLVSTTTNAGEDSKWSNIIKYDYGRNITDLITITNTTNQPIDLWKVDIYDSKPKKSFTLSLERPPLEQKYENQQYLEVFSLEDRVVQPGKPLEIWLTCKPKEIGLHTAAVHVQIEVDEIIERVVFVLAEDVVSESLNCHSHYDFKLYRDYPHFLHLPPSSYQGNLLACKGLDEMVSKSRSCFNRFEASKTVEIIHHLTEKEVAGQDQIAVITPFKQHKLKIKQALRSTGMFDIKVGSVDQFQPRERQVVIASLVRSTMKYNDFDRNQLLGIVVQSSKVLMPQSPQQDRR</sequence>
<dbReference type="InterPro" id="IPR047187">
    <property type="entry name" value="SF1_C_Upf1"/>
</dbReference>
<dbReference type="InterPro" id="IPR041679">
    <property type="entry name" value="DNA2/NAM7-like_C"/>
</dbReference>
<dbReference type="EMBL" id="JAUIZM010000009">
    <property type="protein sequence ID" value="KAK1363959.1"/>
    <property type="molecule type" value="Genomic_DNA"/>
</dbReference>
<organism evidence="2 3">
    <name type="scientific">Heracleum sosnowskyi</name>
    <dbReference type="NCBI Taxonomy" id="360622"/>
    <lineage>
        <taxon>Eukaryota</taxon>
        <taxon>Viridiplantae</taxon>
        <taxon>Streptophyta</taxon>
        <taxon>Embryophyta</taxon>
        <taxon>Tracheophyta</taxon>
        <taxon>Spermatophyta</taxon>
        <taxon>Magnoliopsida</taxon>
        <taxon>eudicotyledons</taxon>
        <taxon>Gunneridae</taxon>
        <taxon>Pentapetalae</taxon>
        <taxon>asterids</taxon>
        <taxon>campanulids</taxon>
        <taxon>Apiales</taxon>
        <taxon>Apiaceae</taxon>
        <taxon>Apioideae</taxon>
        <taxon>apioid superclade</taxon>
        <taxon>Tordylieae</taxon>
        <taxon>Tordyliinae</taxon>
        <taxon>Heracleum</taxon>
    </lineage>
</organism>
<dbReference type="Gene3D" id="3.10.20.90">
    <property type="entry name" value="Phosphatidylinositol 3-kinase Catalytic Subunit, Chain A, domain 1"/>
    <property type="match status" value="1"/>
</dbReference>
<dbReference type="PANTHER" id="PTHR10887:SF322">
    <property type="entry name" value="HELICASE MOV-10"/>
    <property type="match status" value="1"/>
</dbReference>
<comment type="caution">
    <text evidence="2">The sequence shown here is derived from an EMBL/GenBank/DDBJ whole genome shotgun (WGS) entry which is preliminary data.</text>
</comment>
<accession>A0AAD8HCU6</accession>
<dbReference type="InterPro" id="IPR027417">
    <property type="entry name" value="P-loop_NTPase"/>
</dbReference>
<dbReference type="Pfam" id="PF13087">
    <property type="entry name" value="AAA_12"/>
    <property type="match status" value="1"/>
</dbReference>
<reference evidence="2" key="2">
    <citation type="submission" date="2023-05" db="EMBL/GenBank/DDBJ databases">
        <authorList>
            <person name="Schelkunov M.I."/>
        </authorList>
    </citation>
    <scope>NUCLEOTIDE SEQUENCE</scope>
    <source>
        <strain evidence="2">Hsosn_3</strain>
        <tissue evidence="2">Leaf</tissue>
    </source>
</reference>
<dbReference type="SUPFAM" id="SSF52540">
    <property type="entry name" value="P-loop containing nucleoside triphosphate hydrolases"/>
    <property type="match status" value="1"/>
</dbReference>
<name>A0AAD8HCU6_9APIA</name>
<dbReference type="AlphaFoldDB" id="A0AAD8HCU6"/>
<proteinExistence type="predicted"/>
<dbReference type="SMART" id="SM00666">
    <property type="entry name" value="PB1"/>
    <property type="match status" value="1"/>
</dbReference>
<dbReference type="CDD" id="cd18808">
    <property type="entry name" value="SF1_C_Upf1"/>
    <property type="match status" value="1"/>
</dbReference>
<dbReference type="InterPro" id="IPR000270">
    <property type="entry name" value="PB1_dom"/>
</dbReference>
<evidence type="ECO:0000313" key="3">
    <source>
        <dbReference type="Proteomes" id="UP001237642"/>
    </source>
</evidence>
<keyword evidence="3" id="KW-1185">Reference proteome</keyword>
<reference evidence="2" key="1">
    <citation type="submission" date="2023-02" db="EMBL/GenBank/DDBJ databases">
        <title>Genome of toxic invasive species Heracleum sosnowskyi carries increased number of genes despite the absence of recent whole-genome duplications.</title>
        <authorList>
            <person name="Schelkunov M."/>
            <person name="Shtratnikova V."/>
            <person name="Makarenko M."/>
            <person name="Klepikova A."/>
            <person name="Omelchenko D."/>
            <person name="Novikova G."/>
            <person name="Obukhova E."/>
            <person name="Bogdanov V."/>
            <person name="Penin A."/>
            <person name="Logacheva M."/>
        </authorList>
    </citation>
    <scope>NUCLEOTIDE SEQUENCE</scope>
    <source>
        <strain evidence="2">Hsosn_3</strain>
        <tissue evidence="2">Leaf</tissue>
    </source>
</reference>
<evidence type="ECO:0000313" key="2">
    <source>
        <dbReference type="EMBL" id="KAK1363959.1"/>
    </source>
</evidence>
<dbReference type="InterPro" id="IPR045055">
    <property type="entry name" value="DNA2/NAM7-like"/>
</dbReference>
<dbReference type="Gene3D" id="3.40.50.300">
    <property type="entry name" value="P-loop containing nucleotide triphosphate hydrolases"/>
    <property type="match status" value="1"/>
</dbReference>
<dbReference type="GO" id="GO:0043186">
    <property type="term" value="C:P granule"/>
    <property type="evidence" value="ECO:0007669"/>
    <property type="project" value="TreeGrafter"/>
</dbReference>
<dbReference type="Pfam" id="PF00564">
    <property type="entry name" value="PB1"/>
    <property type="match status" value="1"/>
</dbReference>
<dbReference type="PANTHER" id="PTHR10887">
    <property type="entry name" value="DNA2/NAM7 HELICASE FAMILY"/>
    <property type="match status" value="1"/>
</dbReference>
<dbReference type="GO" id="GO:0005829">
    <property type="term" value="C:cytosol"/>
    <property type="evidence" value="ECO:0007669"/>
    <property type="project" value="TreeGrafter"/>
</dbReference>
<dbReference type="SUPFAM" id="SSF54277">
    <property type="entry name" value="CAD &amp; PB1 domains"/>
    <property type="match status" value="1"/>
</dbReference>
<feature type="domain" description="PB1" evidence="1">
    <location>
        <begin position="6"/>
        <end position="74"/>
    </location>
</feature>
<evidence type="ECO:0000259" key="1">
    <source>
        <dbReference type="SMART" id="SM00666"/>
    </source>
</evidence>
<dbReference type="Proteomes" id="UP001237642">
    <property type="component" value="Unassembled WGS sequence"/>
</dbReference>